<gene>
    <name evidence="2" type="ORF">HKI87_08g52940</name>
</gene>
<accession>A0AAX4PC01</accession>
<proteinExistence type="predicted"/>
<evidence type="ECO:0000313" key="3">
    <source>
        <dbReference type="Proteomes" id="UP001472866"/>
    </source>
</evidence>
<organism evidence="2 3">
    <name type="scientific">Chloropicon roscoffensis</name>
    <dbReference type="NCBI Taxonomy" id="1461544"/>
    <lineage>
        <taxon>Eukaryota</taxon>
        <taxon>Viridiplantae</taxon>
        <taxon>Chlorophyta</taxon>
        <taxon>Chloropicophyceae</taxon>
        <taxon>Chloropicales</taxon>
        <taxon>Chloropicaceae</taxon>
        <taxon>Chloropicon</taxon>
    </lineage>
</organism>
<reference evidence="2 3" key="1">
    <citation type="submission" date="2024-03" db="EMBL/GenBank/DDBJ databases">
        <title>Complete genome sequence of the green alga Chloropicon roscoffensis RCC1871.</title>
        <authorList>
            <person name="Lemieux C."/>
            <person name="Pombert J.-F."/>
            <person name="Otis C."/>
            <person name="Turmel M."/>
        </authorList>
    </citation>
    <scope>NUCLEOTIDE SEQUENCE [LARGE SCALE GENOMIC DNA]</scope>
    <source>
        <strain evidence="2 3">RCC1871</strain>
    </source>
</reference>
<protein>
    <submittedName>
        <fullName evidence="2">Uncharacterized protein</fullName>
    </submittedName>
</protein>
<dbReference type="EMBL" id="CP151508">
    <property type="protein sequence ID" value="WZN63743.1"/>
    <property type="molecule type" value="Genomic_DNA"/>
</dbReference>
<sequence length="173" mass="19028">MTNQNSNCSLGSAKKMVKRGGEWVAVCHETIKTGYKAKNAYGAKSIFYGETTNSYFQNGVKHVGSGSGSQKKLMPYYPNASRNRPKETMENITGTRFNTCQSKKSVETYRGSSVVALKDGDPESSRTWKTTNQIFSECALVSDTIGLSNQGISSQVARDMHKKQGLYQTEKGI</sequence>
<evidence type="ECO:0000313" key="2">
    <source>
        <dbReference type="EMBL" id="WZN63743.1"/>
    </source>
</evidence>
<keyword evidence="3" id="KW-1185">Reference proteome</keyword>
<evidence type="ECO:0000256" key="1">
    <source>
        <dbReference type="SAM" id="MobiDB-lite"/>
    </source>
</evidence>
<dbReference type="Proteomes" id="UP001472866">
    <property type="component" value="Chromosome 08"/>
</dbReference>
<name>A0AAX4PC01_9CHLO</name>
<feature type="region of interest" description="Disordered" evidence="1">
    <location>
        <begin position="66"/>
        <end position="86"/>
    </location>
</feature>
<dbReference type="AlphaFoldDB" id="A0AAX4PC01"/>